<keyword evidence="14" id="KW-0289">Folate biosynthesis</keyword>
<dbReference type="NCBIfam" id="TIGR01499">
    <property type="entry name" value="folC"/>
    <property type="match status" value="1"/>
</dbReference>
<evidence type="ECO:0000256" key="12">
    <source>
        <dbReference type="ARBA" id="ARBA00022840"/>
    </source>
</evidence>
<comment type="function">
    <text evidence="2">Functions in two distinct reactions of the de novo folate biosynthetic pathway. Catalyzes the addition of a glutamate residue to dihydropteroate (7,8-dihydropteroate or H2Pte) to form dihydrofolate (7,8-dihydrofolate monoglutamate or H2Pte-Glu). Also catalyzes successive additions of L-glutamate to tetrahydrofolate or 10-formyltetrahydrofolate or 5,10-methylenetetrahydrofolate, leading to folylpolyglutamate derivatives.</text>
</comment>
<evidence type="ECO:0000256" key="6">
    <source>
        <dbReference type="ARBA" id="ARBA00013023"/>
    </source>
</evidence>
<evidence type="ECO:0000256" key="3">
    <source>
        <dbReference type="ARBA" id="ARBA00004799"/>
    </source>
</evidence>
<comment type="cofactor">
    <cofactor evidence="1">
        <name>Mg(2+)</name>
        <dbReference type="ChEBI" id="CHEBI:18420"/>
    </cofactor>
</comment>
<dbReference type="Pfam" id="PF02875">
    <property type="entry name" value="Mur_ligase_C"/>
    <property type="match status" value="1"/>
</dbReference>
<feature type="domain" description="Mur ligase central" evidence="24">
    <location>
        <begin position="77"/>
        <end position="299"/>
    </location>
</feature>
<dbReference type="GO" id="GO:0046872">
    <property type="term" value="F:metal ion binding"/>
    <property type="evidence" value="ECO:0007669"/>
    <property type="project" value="UniProtKB-KW"/>
</dbReference>
<reference evidence="25 26" key="1">
    <citation type="submission" date="2018-04" db="EMBL/GenBank/DDBJ databases">
        <title>Genomic Encyclopedia of Archaeal and Bacterial Type Strains, Phase II (KMG-II): from individual species to whole genera.</title>
        <authorList>
            <person name="Goeker M."/>
        </authorList>
    </citation>
    <scope>NUCLEOTIDE SEQUENCE [LARGE SCALE GENOMIC DNA]</scope>
    <source>
        <strain evidence="25 26">DSM 28823</strain>
    </source>
</reference>
<comment type="catalytic activity">
    <reaction evidence="21">
        <text>7,8-dihydropteroate + L-glutamate + ATP = 7,8-dihydrofolate + ADP + phosphate + H(+)</text>
        <dbReference type="Rhea" id="RHEA:23584"/>
        <dbReference type="ChEBI" id="CHEBI:15378"/>
        <dbReference type="ChEBI" id="CHEBI:17839"/>
        <dbReference type="ChEBI" id="CHEBI:29985"/>
        <dbReference type="ChEBI" id="CHEBI:30616"/>
        <dbReference type="ChEBI" id="CHEBI:43474"/>
        <dbReference type="ChEBI" id="CHEBI:57451"/>
        <dbReference type="ChEBI" id="CHEBI:456216"/>
        <dbReference type="EC" id="6.3.2.12"/>
    </reaction>
</comment>
<keyword evidence="12 22" id="KW-0067">ATP-binding</keyword>
<dbReference type="Pfam" id="PF08245">
    <property type="entry name" value="Mur_ligase_M"/>
    <property type="match status" value="1"/>
</dbReference>
<dbReference type="InterPro" id="IPR004101">
    <property type="entry name" value="Mur_ligase_C"/>
</dbReference>
<dbReference type="SUPFAM" id="SSF53623">
    <property type="entry name" value="MurD-like peptide ligases, catalytic domain"/>
    <property type="match status" value="1"/>
</dbReference>
<protein>
    <recommendedName>
        <fullName evidence="8">Dihydrofolate synthase/folylpolyglutamate synthase</fullName>
        <ecNumber evidence="6">6.3.2.12</ecNumber>
        <ecNumber evidence="7">6.3.2.17</ecNumber>
    </recommendedName>
    <alternativeName>
        <fullName evidence="17">Folylpoly-gamma-glutamate synthetase-dihydrofolate synthetase</fullName>
    </alternativeName>
    <alternativeName>
        <fullName evidence="15">Folylpolyglutamate synthetase</fullName>
    </alternativeName>
    <alternativeName>
        <fullName evidence="16">Tetrahydrofolylpolyglutamate synthase</fullName>
    </alternativeName>
</protein>
<proteinExistence type="inferred from homology"/>
<evidence type="ECO:0000256" key="21">
    <source>
        <dbReference type="ARBA" id="ARBA00049161"/>
    </source>
</evidence>
<accession>A0A2T5BX35</accession>
<evidence type="ECO:0000259" key="23">
    <source>
        <dbReference type="Pfam" id="PF02875"/>
    </source>
</evidence>
<dbReference type="PROSITE" id="PS01011">
    <property type="entry name" value="FOLYLPOLYGLU_SYNT_1"/>
    <property type="match status" value="1"/>
</dbReference>
<dbReference type="SUPFAM" id="SSF53244">
    <property type="entry name" value="MurD-like peptide ligases, peptide-binding domain"/>
    <property type="match status" value="1"/>
</dbReference>
<organism evidence="25 26">
    <name type="scientific">Mangrovibacterium marinum</name>
    <dbReference type="NCBI Taxonomy" id="1639118"/>
    <lineage>
        <taxon>Bacteria</taxon>
        <taxon>Pseudomonadati</taxon>
        <taxon>Bacteroidota</taxon>
        <taxon>Bacteroidia</taxon>
        <taxon>Marinilabiliales</taxon>
        <taxon>Prolixibacteraceae</taxon>
        <taxon>Mangrovibacterium</taxon>
    </lineage>
</organism>
<dbReference type="FunFam" id="3.40.1190.10:FF:000011">
    <property type="entry name" value="Folylpolyglutamate synthase/dihydrofolate synthase"/>
    <property type="match status" value="1"/>
</dbReference>
<evidence type="ECO:0000313" key="25">
    <source>
        <dbReference type="EMBL" id="PTN04352.1"/>
    </source>
</evidence>
<evidence type="ECO:0000259" key="24">
    <source>
        <dbReference type="Pfam" id="PF08245"/>
    </source>
</evidence>
<evidence type="ECO:0000313" key="26">
    <source>
        <dbReference type="Proteomes" id="UP000243525"/>
    </source>
</evidence>
<feature type="domain" description="Mur ligase C-terminal" evidence="23">
    <location>
        <begin position="332"/>
        <end position="449"/>
    </location>
</feature>
<keyword evidence="10" id="KW-0479">Metal-binding</keyword>
<dbReference type="Proteomes" id="UP000243525">
    <property type="component" value="Unassembled WGS sequence"/>
</dbReference>
<evidence type="ECO:0000256" key="15">
    <source>
        <dbReference type="ARBA" id="ARBA00030048"/>
    </source>
</evidence>
<dbReference type="InterPro" id="IPR036615">
    <property type="entry name" value="Mur_ligase_C_dom_sf"/>
</dbReference>
<comment type="catalytic activity">
    <reaction evidence="19">
        <text>10-formyltetrahydrofolyl-(gamma-L-Glu)(n) + L-glutamate + ATP = 10-formyltetrahydrofolyl-(gamma-L-Glu)(n+1) + ADP + phosphate + H(+)</text>
        <dbReference type="Rhea" id="RHEA:51904"/>
        <dbReference type="Rhea" id="RHEA-COMP:13088"/>
        <dbReference type="Rhea" id="RHEA-COMP:14300"/>
        <dbReference type="ChEBI" id="CHEBI:15378"/>
        <dbReference type="ChEBI" id="CHEBI:29985"/>
        <dbReference type="ChEBI" id="CHEBI:30616"/>
        <dbReference type="ChEBI" id="CHEBI:43474"/>
        <dbReference type="ChEBI" id="CHEBI:134413"/>
        <dbReference type="ChEBI" id="CHEBI:456216"/>
        <dbReference type="EC" id="6.3.2.17"/>
    </reaction>
</comment>
<dbReference type="InterPro" id="IPR013221">
    <property type="entry name" value="Mur_ligase_cen"/>
</dbReference>
<comment type="catalytic activity">
    <reaction evidence="18">
        <text>(6S)-5,6,7,8-tetrahydrofolyl-(gamma-L-Glu)(n) + L-glutamate + ATP = (6S)-5,6,7,8-tetrahydrofolyl-(gamma-L-Glu)(n+1) + ADP + phosphate + H(+)</text>
        <dbReference type="Rhea" id="RHEA:10580"/>
        <dbReference type="Rhea" id="RHEA-COMP:14738"/>
        <dbReference type="Rhea" id="RHEA-COMP:14740"/>
        <dbReference type="ChEBI" id="CHEBI:15378"/>
        <dbReference type="ChEBI" id="CHEBI:29985"/>
        <dbReference type="ChEBI" id="CHEBI:30616"/>
        <dbReference type="ChEBI" id="CHEBI:43474"/>
        <dbReference type="ChEBI" id="CHEBI:141005"/>
        <dbReference type="ChEBI" id="CHEBI:456216"/>
        <dbReference type="EC" id="6.3.2.17"/>
    </reaction>
</comment>
<dbReference type="InterPro" id="IPR001645">
    <property type="entry name" value="Folylpolyglutamate_synth"/>
</dbReference>
<dbReference type="AlphaFoldDB" id="A0A2T5BX35"/>
<sequence>MRQTDKRCPVVIDKCWQVCLKIEKQMRSYQETLDYLYSQLPMFQRTGAAAYKNTLGNTLVLDEIYEHPHRSFKSIHVAGTNGKGSVSHMLASVLQEAGYKVGLYTSPHLVDFRERIRVNGDVISEQAVVDFVDSFDRINKTACLEPSFFEITVAMAFWYFRLMEVDVAVIEVGLGGRLDSTNIITPELSLITNISLDHVALLGNTISQIAAEKAGIIKAGVPVVISESNPEYNTVFTEKAMAENAPIYFADQEYTASYSTMLPGGQQNFNFHKNGRLYYEGLKTDLLGSYQKHNVAGVLKASEILAKAGWKIGLEAIYQGLRKVKENTGLRGRWEVVGANPMVVCDTGHNEAGIRELVEQIRQTAWQKLYMIIGMVSDKDVDHVLALLPHEAHYVFTQANIPRALDAHELASKAGQLGLKGEVIPNVKQAVAKILSIAQPRDLVFIGGSTFVVADYFS</sequence>
<dbReference type="GO" id="GO:0046656">
    <property type="term" value="P:folic acid biosynthetic process"/>
    <property type="evidence" value="ECO:0007669"/>
    <property type="project" value="UniProtKB-KW"/>
</dbReference>
<evidence type="ECO:0000256" key="13">
    <source>
        <dbReference type="ARBA" id="ARBA00022842"/>
    </source>
</evidence>
<comment type="similarity">
    <text evidence="5 22">Belongs to the folylpolyglutamate synthase family.</text>
</comment>
<dbReference type="GO" id="GO:0005737">
    <property type="term" value="C:cytoplasm"/>
    <property type="evidence" value="ECO:0007669"/>
    <property type="project" value="TreeGrafter"/>
</dbReference>
<keyword evidence="11 22" id="KW-0547">Nucleotide-binding</keyword>
<dbReference type="InterPro" id="IPR018109">
    <property type="entry name" value="Folylpolyglutamate_synth_CS"/>
</dbReference>
<evidence type="ECO:0000256" key="1">
    <source>
        <dbReference type="ARBA" id="ARBA00001946"/>
    </source>
</evidence>
<dbReference type="PANTHER" id="PTHR11136:SF0">
    <property type="entry name" value="DIHYDROFOLATE SYNTHETASE-RELATED"/>
    <property type="match status" value="1"/>
</dbReference>
<evidence type="ECO:0000256" key="22">
    <source>
        <dbReference type="PIRNR" id="PIRNR001563"/>
    </source>
</evidence>
<dbReference type="GO" id="GO:0005524">
    <property type="term" value="F:ATP binding"/>
    <property type="evidence" value="ECO:0007669"/>
    <property type="project" value="UniProtKB-KW"/>
</dbReference>
<dbReference type="EC" id="6.3.2.12" evidence="6"/>
<evidence type="ECO:0000256" key="18">
    <source>
        <dbReference type="ARBA" id="ARBA00047493"/>
    </source>
</evidence>
<dbReference type="PIRSF" id="PIRSF001563">
    <property type="entry name" value="Folylpolyglu_synth"/>
    <property type="match status" value="1"/>
</dbReference>
<evidence type="ECO:0000256" key="17">
    <source>
        <dbReference type="ARBA" id="ARBA00032510"/>
    </source>
</evidence>
<dbReference type="EC" id="6.3.2.17" evidence="7"/>
<dbReference type="Gene3D" id="3.40.1190.10">
    <property type="entry name" value="Mur-like, catalytic domain"/>
    <property type="match status" value="1"/>
</dbReference>
<evidence type="ECO:0000256" key="14">
    <source>
        <dbReference type="ARBA" id="ARBA00022909"/>
    </source>
</evidence>
<name>A0A2T5BX35_9BACT</name>
<dbReference type="PROSITE" id="PS01012">
    <property type="entry name" value="FOLYLPOLYGLU_SYNT_2"/>
    <property type="match status" value="1"/>
</dbReference>
<evidence type="ECO:0000256" key="5">
    <source>
        <dbReference type="ARBA" id="ARBA00008276"/>
    </source>
</evidence>
<comment type="caution">
    <text evidence="25">The sequence shown here is derived from an EMBL/GenBank/DDBJ whole genome shotgun (WGS) entry which is preliminary data.</text>
</comment>
<dbReference type="InterPro" id="IPR036565">
    <property type="entry name" value="Mur-like_cat_sf"/>
</dbReference>
<evidence type="ECO:0000256" key="20">
    <source>
        <dbReference type="ARBA" id="ARBA00049035"/>
    </source>
</evidence>
<evidence type="ECO:0000256" key="9">
    <source>
        <dbReference type="ARBA" id="ARBA00022598"/>
    </source>
</evidence>
<evidence type="ECO:0000256" key="10">
    <source>
        <dbReference type="ARBA" id="ARBA00022723"/>
    </source>
</evidence>
<dbReference type="Gene3D" id="3.90.190.20">
    <property type="entry name" value="Mur ligase, C-terminal domain"/>
    <property type="match status" value="1"/>
</dbReference>
<evidence type="ECO:0000256" key="8">
    <source>
        <dbReference type="ARBA" id="ARBA00019357"/>
    </source>
</evidence>
<gene>
    <name evidence="25" type="ORF">C8N47_13226</name>
</gene>
<keyword evidence="13" id="KW-0460">Magnesium</keyword>
<evidence type="ECO:0000256" key="19">
    <source>
        <dbReference type="ARBA" id="ARBA00047808"/>
    </source>
</evidence>
<dbReference type="GO" id="GO:0004326">
    <property type="term" value="F:tetrahydrofolylpolyglutamate synthase activity"/>
    <property type="evidence" value="ECO:0007669"/>
    <property type="project" value="UniProtKB-EC"/>
</dbReference>
<comment type="pathway">
    <text evidence="4">Cofactor biosynthesis; tetrahydrofolylpolyglutamate biosynthesis.</text>
</comment>
<dbReference type="GO" id="GO:0008841">
    <property type="term" value="F:dihydrofolate synthase activity"/>
    <property type="evidence" value="ECO:0007669"/>
    <property type="project" value="UniProtKB-EC"/>
</dbReference>
<evidence type="ECO:0000256" key="16">
    <source>
        <dbReference type="ARBA" id="ARBA00030592"/>
    </source>
</evidence>
<comment type="catalytic activity">
    <reaction evidence="20">
        <text>(6R)-5,10-methylenetetrahydrofolyl-(gamma-L-Glu)(n) + L-glutamate + ATP = (6R)-5,10-methylenetetrahydrofolyl-(gamma-L-Glu)(n+1) + ADP + phosphate + H(+)</text>
        <dbReference type="Rhea" id="RHEA:51912"/>
        <dbReference type="Rhea" id="RHEA-COMP:13257"/>
        <dbReference type="Rhea" id="RHEA-COMP:13258"/>
        <dbReference type="ChEBI" id="CHEBI:15378"/>
        <dbReference type="ChEBI" id="CHEBI:29985"/>
        <dbReference type="ChEBI" id="CHEBI:30616"/>
        <dbReference type="ChEBI" id="CHEBI:43474"/>
        <dbReference type="ChEBI" id="CHEBI:136572"/>
        <dbReference type="ChEBI" id="CHEBI:456216"/>
        <dbReference type="EC" id="6.3.2.17"/>
    </reaction>
</comment>
<keyword evidence="26" id="KW-1185">Reference proteome</keyword>
<evidence type="ECO:0000256" key="11">
    <source>
        <dbReference type="ARBA" id="ARBA00022741"/>
    </source>
</evidence>
<comment type="pathway">
    <text evidence="3">Cofactor biosynthesis; tetrahydrofolate biosynthesis; 7,8-dihydrofolate from 2-amino-4-hydroxy-6-hydroxymethyl-7,8-dihydropteridine diphosphate and 4-aminobenzoate: step 2/2.</text>
</comment>
<evidence type="ECO:0000256" key="4">
    <source>
        <dbReference type="ARBA" id="ARBA00005150"/>
    </source>
</evidence>
<dbReference type="EMBL" id="QAAD01000032">
    <property type="protein sequence ID" value="PTN04352.1"/>
    <property type="molecule type" value="Genomic_DNA"/>
</dbReference>
<keyword evidence="9 22" id="KW-0436">Ligase</keyword>
<dbReference type="PANTHER" id="PTHR11136">
    <property type="entry name" value="FOLYLPOLYGLUTAMATE SYNTHASE-RELATED"/>
    <property type="match status" value="1"/>
</dbReference>
<evidence type="ECO:0000256" key="2">
    <source>
        <dbReference type="ARBA" id="ARBA00002714"/>
    </source>
</evidence>
<evidence type="ECO:0000256" key="7">
    <source>
        <dbReference type="ARBA" id="ARBA00013025"/>
    </source>
</evidence>